<comment type="cofactor">
    <cofactor evidence="1">
        <name>[4Fe-4S] cluster</name>
        <dbReference type="ChEBI" id="CHEBI:49883"/>
    </cofactor>
</comment>
<evidence type="ECO:0008006" key="10">
    <source>
        <dbReference type="Google" id="ProtNLM"/>
    </source>
</evidence>
<keyword evidence="2" id="KW-0949">S-adenosyl-L-methionine</keyword>
<feature type="domain" description="Radical SAM core" evidence="7">
    <location>
        <begin position="222"/>
        <end position="437"/>
    </location>
</feature>
<evidence type="ECO:0000259" key="6">
    <source>
        <dbReference type="PROSITE" id="PS51332"/>
    </source>
</evidence>
<evidence type="ECO:0000313" key="8">
    <source>
        <dbReference type="EMBL" id="MDP9792499.1"/>
    </source>
</evidence>
<keyword evidence="3" id="KW-0479">Metal-binding</keyword>
<proteinExistence type="predicted"/>
<organism evidence="8 9">
    <name type="scientific">Catenuloplanes nepalensis</name>
    <dbReference type="NCBI Taxonomy" id="587533"/>
    <lineage>
        <taxon>Bacteria</taxon>
        <taxon>Bacillati</taxon>
        <taxon>Actinomycetota</taxon>
        <taxon>Actinomycetes</taxon>
        <taxon>Micromonosporales</taxon>
        <taxon>Micromonosporaceae</taxon>
        <taxon>Catenuloplanes</taxon>
    </lineage>
</organism>
<evidence type="ECO:0000256" key="4">
    <source>
        <dbReference type="ARBA" id="ARBA00023004"/>
    </source>
</evidence>
<accession>A0ABT9MM88</accession>
<evidence type="ECO:0000259" key="7">
    <source>
        <dbReference type="PROSITE" id="PS51918"/>
    </source>
</evidence>
<evidence type="ECO:0000256" key="1">
    <source>
        <dbReference type="ARBA" id="ARBA00001966"/>
    </source>
</evidence>
<dbReference type="InterPro" id="IPR058240">
    <property type="entry name" value="rSAM_sf"/>
</dbReference>
<dbReference type="Gene3D" id="3.80.30.20">
    <property type="entry name" value="tm_1862 like domain"/>
    <property type="match status" value="1"/>
</dbReference>
<keyword evidence="9" id="KW-1185">Reference proteome</keyword>
<dbReference type="SMART" id="SM00729">
    <property type="entry name" value="Elp3"/>
    <property type="match status" value="1"/>
</dbReference>
<sequence length="539" mass="59911">MSRTPHVLLLSGLGPTYYAASSMTGTLLDPDCADQLSRDYFHGLALDDLHYQGPQGPRPLLRRMHTGDPGAYLHLTTWTLESVLTAHHINYTLVPLPQVWPSGTLPKTPECDLVLLSTTFIWNRSSLALLLTAIRQAHPDAPIVLGGQYSNLKVDEILSGFPEVFGIVRGDGEAAVPALVDAVAGLGDFRSVPNLIFRGGDTLARNTFAYVDLDAHPSPVLPGLRPVVPYESMRGCPFSCKFCSFPFASPQWRYKSADKISSDWRVYAREHGTGHIQAYDSTFTVPPRRMRELFDLLPGSGVTWEAFSRANVIKTAVTVEQLLASHCTRLSFGFESMSDDVLTLMHKQVTAGANRRAAELMTAGGLDFRAAFMVGYPGETSEQYRLTHDYLVHDYRGQFLLNVFSLMDETMPVWQDAEALGLRIDDPDNPDFGWTHRGMDVACARQLMSYTLERVRWSSDRAMPLTWQQEFERPLLPHAGPNQNLWAEKLVERLAALPLLHPDPRDARPVLNQLLQQLRGIGVVVLKAGREAMMTTAGA</sequence>
<dbReference type="CDD" id="cd01335">
    <property type="entry name" value="Radical_SAM"/>
    <property type="match status" value="1"/>
</dbReference>
<evidence type="ECO:0000256" key="2">
    <source>
        <dbReference type="ARBA" id="ARBA00022691"/>
    </source>
</evidence>
<evidence type="ECO:0000256" key="3">
    <source>
        <dbReference type="ARBA" id="ARBA00022723"/>
    </source>
</evidence>
<comment type="caution">
    <text evidence="8">The sequence shown here is derived from an EMBL/GenBank/DDBJ whole genome shotgun (WGS) entry which is preliminary data.</text>
</comment>
<dbReference type="InterPro" id="IPR023404">
    <property type="entry name" value="rSAM_horseshoe"/>
</dbReference>
<evidence type="ECO:0000256" key="5">
    <source>
        <dbReference type="ARBA" id="ARBA00023014"/>
    </source>
</evidence>
<dbReference type="SFLD" id="SFLDG01082">
    <property type="entry name" value="B12-binding_domain_containing"/>
    <property type="match status" value="1"/>
</dbReference>
<dbReference type="InterPro" id="IPR006158">
    <property type="entry name" value="Cobalamin-bd"/>
</dbReference>
<dbReference type="RefSeq" id="WP_306827376.1">
    <property type="nucleotide sequence ID" value="NZ_JAUSRA010000001.1"/>
</dbReference>
<dbReference type="InterPro" id="IPR006638">
    <property type="entry name" value="Elp3/MiaA/NifB-like_rSAM"/>
</dbReference>
<dbReference type="InterPro" id="IPR051198">
    <property type="entry name" value="BchE-like"/>
</dbReference>
<gene>
    <name evidence="8" type="ORF">J2S43_001011</name>
</gene>
<name>A0ABT9MM88_9ACTN</name>
<keyword evidence="5" id="KW-0411">Iron-sulfur</keyword>
<dbReference type="InterPro" id="IPR007197">
    <property type="entry name" value="rSAM"/>
</dbReference>
<protein>
    <recommendedName>
        <fullName evidence="10">Radical SAM domain protein</fullName>
    </recommendedName>
</protein>
<keyword evidence="4" id="KW-0408">Iron</keyword>
<dbReference type="PANTHER" id="PTHR43409">
    <property type="entry name" value="ANAEROBIC MAGNESIUM-PROTOPORPHYRIN IX MONOMETHYL ESTER CYCLASE-RELATED"/>
    <property type="match status" value="1"/>
</dbReference>
<dbReference type="PANTHER" id="PTHR43409:SF7">
    <property type="entry name" value="BLL1977 PROTEIN"/>
    <property type="match status" value="1"/>
</dbReference>
<evidence type="ECO:0000313" key="9">
    <source>
        <dbReference type="Proteomes" id="UP001240984"/>
    </source>
</evidence>
<dbReference type="Gene3D" id="3.40.50.280">
    <property type="entry name" value="Cobalamin-binding domain"/>
    <property type="match status" value="1"/>
</dbReference>
<dbReference type="SUPFAM" id="SSF102114">
    <property type="entry name" value="Radical SAM enzymes"/>
    <property type="match status" value="1"/>
</dbReference>
<dbReference type="SFLD" id="SFLDS00029">
    <property type="entry name" value="Radical_SAM"/>
    <property type="match status" value="1"/>
</dbReference>
<dbReference type="Pfam" id="PF04055">
    <property type="entry name" value="Radical_SAM"/>
    <property type="match status" value="1"/>
</dbReference>
<dbReference type="EMBL" id="JAUSRA010000001">
    <property type="protein sequence ID" value="MDP9792499.1"/>
    <property type="molecule type" value="Genomic_DNA"/>
</dbReference>
<reference evidence="8 9" key="1">
    <citation type="submission" date="2023-07" db="EMBL/GenBank/DDBJ databases">
        <title>Sequencing the genomes of 1000 actinobacteria strains.</title>
        <authorList>
            <person name="Klenk H.-P."/>
        </authorList>
    </citation>
    <scope>NUCLEOTIDE SEQUENCE [LARGE SCALE GENOMIC DNA]</scope>
    <source>
        <strain evidence="8 9">DSM 44710</strain>
    </source>
</reference>
<dbReference type="Proteomes" id="UP001240984">
    <property type="component" value="Unassembled WGS sequence"/>
</dbReference>
<feature type="domain" description="B12-binding" evidence="6">
    <location>
        <begin position="112"/>
        <end position="190"/>
    </location>
</feature>
<dbReference type="PROSITE" id="PS51918">
    <property type="entry name" value="RADICAL_SAM"/>
    <property type="match status" value="1"/>
</dbReference>
<dbReference type="PROSITE" id="PS51332">
    <property type="entry name" value="B12_BINDING"/>
    <property type="match status" value="1"/>
</dbReference>